<dbReference type="CDD" id="cd00093">
    <property type="entry name" value="HTH_XRE"/>
    <property type="match status" value="1"/>
</dbReference>
<evidence type="ECO:0000313" key="3">
    <source>
        <dbReference type="Proteomes" id="UP000552709"/>
    </source>
</evidence>
<comment type="caution">
    <text evidence="2">The sequence shown here is derived from an EMBL/GenBank/DDBJ whole genome shotgun (WGS) entry which is preliminary data.</text>
</comment>
<dbReference type="Gene3D" id="1.10.260.40">
    <property type="entry name" value="lambda repressor-like DNA-binding domains"/>
    <property type="match status" value="1"/>
</dbReference>
<proteinExistence type="predicted"/>
<dbReference type="Proteomes" id="UP000552709">
    <property type="component" value="Unassembled WGS sequence"/>
</dbReference>
<keyword evidence="3" id="KW-1185">Reference proteome</keyword>
<protein>
    <submittedName>
        <fullName evidence="2">DNA-binding XRE family transcriptional regulator</fullName>
    </submittedName>
</protein>
<dbReference type="Pfam" id="PF01381">
    <property type="entry name" value="HTH_3"/>
    <property type="match status" value="1"/>
</dbReference>
<dbReference type="GO" id="GO:0003677">
    <property type="term" value="F:DNA binding"/>
    <property type="evidence" value="ECO:0007669"/>
    <property type="project" value="UniProtKB-KW"/>
</dbReference>
<gene>
    <name evidence="2" type="ORF">HNQ08_005055</name>
</gene>
<dbReference type="SUPFAM" id="SSF47413">
    <property type="entry name" value="lambda repressor-like DNA-binding domains"/>
    <property type="match status" value="1"/>
</dbReference>
<reference evidence="2 3" key="1">
    <citation type="submission" date="2020-08" db="EMBL/GenBank/DDBJ databases">
        <title>Genomic Encyclopedia of Type Strains, Phase IV (KMG-IV): sequencing the most valuable type-strain genomes for metagenomic binning, comparative biology and taxonomic classification.</title>
        <authorList>
            <person name="Goeker M."/>
        </authorList>
    </citation>
    <scope>NUCLEOTIDE SEQUENCE [LARGE SCALE GENOMIC DNA]</scope>
    <source>
        <strain evidence="2 3">DSM 27939</strain>
    </source>
</reference>
<evidence type="ECO:0000313" key="2">
    <source>
        <dbReference type="EMBL" id="MBB5365929.1"/>
    </source>
</evidence>
<name>A0A7W8JZB2_9DEIO</name>
<dbReference type="InterPro" id="IPR010982">
    <property type="entry name" value="Lambda_DNA-bd_dom_sf"/>
</dbReference>
<keyword evidence="2" id="KW-0238">DNA-binding</keyword>
<dbReference type="EMBL" id="JACHFL010000024">
    <property type="protein sequence ID" value="MBB5365929.1"/>
    <property type="molecule type" value="Genomic_DNA"/>
</dbReference>
<dbReference type="RefSeq" id="WP_184137824.1">
    <property type="nucleotide sequence ID" value="NZ_JACHFL010000024.1"/>
</dbReference>
<organism evidence="2 3">
    <name type="scientific">Deinococcus humi</name>
    <dbReference type="NCBI Taxonomy" id="662880"/>
    <lineage>
        <taxon>Bacteria</taxon>
        <taxon>Thermotogati</taxon>
        <taxon>Deinococcota</taxon>
        <taxon>Deinococci</taxon>
        <taxon>Deinococcales</taxon>
        <taxon>Deinococcaceae</taxon>
        <taxon>Deinococcus</taxon>
    </lineage>
</organism>
<evidence type="ECO:0000259" key="1">
    <source>
        <dbReference type="PROSITE" id="PS50943"/>
    </source>
</evidence>
<dbReference type="PROSITE" id="PS50943">
    <property type="entry name" value="HTH_CROC1"/>
    <property type="match status" value="1"/>
</dbReference>
<dbReference type="SMART" id="SM00530">
    <property type="entry name" value="HTH_XRE"/>
    <property type="match status" value="1"/>
</dbReference>
<sequence length="122" mass="13565">MAKKATEKKSLLEWHRQSGLSVQEFADALGVTIQTASNYLNGRNEPGVVRAVRMAEVLKIRVEDVDWSADPKALDLPLMPEGEGVTPERLAIARVWISKGKTKTEVAKVLGISRQKLYDYIS</sequence>
<dbReference type="AlphaFoldDB" id="A0A7W8JZB2"/>
<feature type="domain" description="HTH cro/C1-type" evidence="1">
    <location>
        <begin position="19"/>
        <end position="65"/>
    </location>
</feature>
<accession>A0A7W8JZB2</accession>
<dbReference type="InterPro" id="IPR001387">
    <property type="entry name" value="Cro/C1-type_HTH"/>
</dbReference>